<dbReference type="GO" id="GO:0006538">
    <property type="term" value="P:L-glutamate catabolic process"/>
    <property type="evidence" value="ECO:0007669"/>
    <property type="project" value="TreeGrafter"/>
</dbReference>
<evidence type="ECO:0000256" key="9">
    <source>
        <dbReference type="RuleBase" id="RU361171"/>
    </source>
</evidence>
<organism evidence="11 12">
    <name type="scientific">Tolypocladium ophioglossoides (strain CBS 100239)</name>
    <name type="common">Snaketongue truffleclub</name>
    <name type="synonym">Elaphocordyceps ophioglossoides</name>
    <dbReference type="NCBI Taxonomy" id="1163406"/>
    <lineage>
        <taxon>Eukaryota</taxon>
        <taxon>Fungi</taxon>
        <taxon>Dikarya</taxon>
        <taxon>Ascomycota</taxon>
        <taxon>Pezizomycotina</taxon>
        <taxon>Sordariomycetes</taxon>
        <taxon>Hypocreomycetidae</taxon>
        <taxon>Hypocreales</taxon>
        <taxon>Ophiocordycipitaceae</taxon>
        <taxon>Tolypocladium</taxon>
    </lineage>
</organism>
<evidence type="ECO:0000256" key="10">
    <source>
        <dbReference type="SAM" id="MobiDB-lite"/>
    </source>
</evidence>
<dbReference type="Proteomes" id="UP000036947">
    <property type="component" value="Unassembled WGS sequence"/>
</dbReference>
<evidence type="ECO:0000256" key="8">
    <source>
        <dbReference type="RuleBase" id="RU000382"/>
    </source>
</evidence>
<feature type="compositionally biased region" description="Basic and acidic residues" evidence="10">
    <location>
        <begin position="504"/>
        <end position="513"/>
    </location>
</feature>
<gene>
    <name evidence="11" type="ORF">TOPH_00839</name>
</gene>
<dbReference type="InterPro" id="IPR015421">
    <property type="entry name" value="PyrdxlP-dep_Trfase_major"/>
</dbReference>
<comment type="catalytic activity">
    <reaction evidence="6 9">
        <text>L-glutamate + H(+) = 4-aminobutanoate + CO2</text>
        <dbReference type="Rhea" id="RHEA:17785"/>
        <dbReference type="ChEBI" id="CHEBI:15378"/>
        <dbReference type="ChEBI" id="CHEBI:16526"/>
        <dbReference type="ChEBI" id="CHEBI:29985"/>
        <dbReference type="ChEBI" id="CHEBI:59888"/>
        <dbReference type="EC" id="4.1.1.15"/>
    </reaction>
</comment>
<keyword evidence="5 8" id="KW-0456">Lyase</keyword>
<dbReference type="FunFam" id="3.40.640.10:FF:000017">
    <property type="entry name" value="Glutamate decarboxylase"/>
    <property type="match status" value="1"/>
</dbReference>
<dbReference type="PANTHER" id="PTHR43321:SF6">
    <property type="entry name" value="GLUTAMATE DECARBOXYLASE"/>
    <property type="match status" value="1"/>
</dbReference>
<dbReference type="Pfam" id="PF00282">
    <property type="entry name" value="Pyridoxal_deC"/>
    <property type="match status" value="1"/>
</dbReference>
<dbReference type="AlphaFoldDB" id="A0A0L0NLH4"/>
<dbReference type="Gene3D" id="3.90.1150.160">
    <property type="match status" value="1"/>
</dbReference>
<protein>
    <recommendedName>
        <fullName evidence="3 9">Glutamate decarboxylase</fullName>
        <ecNumber evidence="3 9">4.1.1.15</ecNumber>
    </recommendedName>
</protein>
<evidence type="ECO:0000256" key="5">
    <source>
        <dbReference type="ARBA" id="ARBA00023239"/>
    </source>
</evidence>
<dbReference type="SUPFAM" id="SSF53383">
    <property type="entry name" value="PLP-dependent transferases"/>
    <property type="match status" value="1"/>
</dbReference>
<dbReference type="FunFam" id="4.10.280.50:FF:000001">
    <property type="entry name" value="Glutamate decarboxylase"/>
    <property type="match status" value="1"/>
</dbReference>
<dbReference type="PANTHER" id="PTHR43321">
    <property type="entry name" value="GLUTAMATE DECARBOXYLASE"/>
    <property type="match status" value="1"/>
</dbReference>
<dbReference type="InterPro" id="IPR015424">
    <property type="entry name" value="PyrdxlP-dep_Trfase"/>
</dbReference>
<evidence type="ECO:0000256" key="4">
    <source>
        <dbReference type="ARBA" id="ARBA00022898"/>
    </source>
</evidence>
<dbReference type="InterPro" id="IPR010107">
    <property type="entry name" value="Glutamate_decarboxylase"/>
</dbReference>
<keyword evidence="4 7" id="KW-0663">Pyridoxal phosphate</keyword>
<dbReference type="GO" id="GO:0005829">
    <property type="term" value="C:cytosol"/>
    <property type="evidence" value="ECO:0007669"/>
    <property type="project" value="TreeGrafter"/>
</dbReference>
<sequence>MVHLTAIHHANGQPSKASAAASKLADKAQSLLHLSSDADEFTTSVYGSRFAGQDLPKLKMPECQMPRDIAYRMIKDDLSLDNNPKLNLASFVTTYMEEEAEKLMTESMSKNFIDYEEYPQSADIQNRCVNMIGDLFHAPSGSAIGTSAVGSSEAIMLAVLAMKRRWKMARQAAGKSTEHPNLIMSSAVQVCWEKATRYFEIDEKFVYCTPERFVIDPDEMVSLVDENTIGCVLILGTTYTGDYEDVKAVNDLLVEKNLDTPIHVDAASGGFVAPFVVPDLEWDFRCERVVSINVSGHKYGLVYPGVGWVLWRAPEYLPQDLVFNIDYLGAQQSSFTLNFSKGASQVIGQYYQLIRLGRHGYRAIMSNLTRTADYLTASLEALGFVIMSQRSGRGLPLVAFRFPGPEDGGREDRHYDEFALAHHLRSRSWVVPAYTMAPNTNKLKMLRVVVREDFSRSSCDMLIADIKLCCGLLEETDRETVKRQEEYIKTHVTAGGRNKYSKNKTHEFEDEQHSLQGKTGKTHAAC</sequence>
<keyword evidence="12" id="KW-1185">Reference proteome</keyword>
<dbReference type="Gene3D" id="4.10.280.50">
    <property type="match status" value="1"/>
</dbReference>
<comment type="caution">
    <text evidence="11">The sequence shown here is derived from an EMBL/GenBank/DDBJ whole genome shotgun (WGS) entry which is preliminary data.</text>
</comment>
<name>A0A0L0NLH4_TOLOC</name>
<dbReference type="EC" id="4.1.1.15" evidence="3 9"/>
<dbReference type="STRING" id="1163406.A0A0L0NLH4"/>
<dbReference type="NCBIfam" id="TIGR01788">
    <property type="entry name" value="Glu-decarb-GAD"/>
    <property type="match status" value="1"/>
</dbReference>
<evidence type="ECO:0000256" key="3">
    <source>
        <dbReference type="ARBA" id="ARBA00012421"/>
    </source>
</evidence>
<evidence type="ECO:0000256" key="1">
    <source>
        <dbReference type="ARBA" id="ARBA00001933"/>
    </source>
</evidence>
<dbReference type="OrthoDB" id="5152799at2759"/>
<dbReference type="InterPro" id="IPR002129">
    <property type="entry name" value="PyrdxlP-dep_de-COase"/>
</dbReference>
<dbReference type="Gene3D" id="3.40.640.10">
    <property type="entry name" value="Type I PLP-dependent aspartate aminotransferase-like (Major domain)"/>
    <property type="match status" value="1"/>
</dbReference>
<comment type="cofactor">
    <cofactor evidence="1 7 8">
        <name>pyridoxal 5'-phosphate</name>
        <dbReference type="ChEBI" id="CHEBI:597326"/>
    </cofactor>
</comment>
<reference evidence="11 12" key="1">
    <citation type="journal article" date="2015" name="BMC Genomics">
        <title>The genome of the truffle-parasite Tolypocladium ophioglossoides and the evolution of antifungal peptaibiotics.</title>
        <authorList>
            <person name="Quandt C.A."/>
            <person name="Bushley K.E."/>
            <person name="Spatafora J.W."/>
        </authorList>
    </citation>
    <scope>NUCLEOTIDE SEQUENCE [LARGE SCALE GENOMIC DNA]</scope>
    <source>
        <strain evidence="11 12">CBS 100239</strain>
    </source>
</reference>
<accession>A0A0L0NLH4</accession>
<proteinExistence type="inferred from homology"/>
<evidence type="ECO:0000256" key="7">
    <source>
        <dbReference type="PIRSR" id="PIRSR602129-50"/>
    </source>
</evidence>
<dbReference type="GO" id="GO:0030170">
    <property type="term" value="F:pyridoxal phosphate binding"/>
    <property type="evidence" value="ECO:0007669"/>
    <property type="project" value="InterPro"/>
</dbReference>
<feature type="modified residue" description="N6-(pyridoxal phosphate)lysine" evidence="7">
    <location>
        <position position="298"/>
    </location>
</feature>
<evidence type="ECO:0000256" key="6">
    <source>
        <dbReference type="ARBA" id="ARBA00048868"/>
    </source>
</evidence>
<comment type="similarity">
    <text evidence="2 8">Belongs to the group II decarboxylase family.</text>
</comment>
<evidence type="ECO:0000256" key="2">
    <source>
        <dbReference type="ARBA" id="ARBA00009533"/>
    </source>
</evidence>
<evidence type="ECO:0000313" key="11">
    <source>
        <dbReference type="EMBL" id="KND94545.1"/>
    </source>
</evidence>
<keyword evidence="9" id="KW-0210">Decarboxylase</keyword>
<dbReference type="GO" id="GO:0004351">
    <property type="term" value="F:glutamate decarboxylase activity"/>
    <property type="evidence" value="ECO:0007669"/>
    <property type="project" value="UniProtKB-EC"/>
</dbReference>
<dbReference type="EMBL" id="LFRF01000002">
    <property type="protein sequence ID" value="KND94545.1"/>
    <property type="molecule type" value="Genomic_DNA"/>
</dbReference>
<evidence type="ECO:0000313" key="12">
    <source>
        <dbReference type="Proteomes" id="UP000036947"/>
    </source>
</evidence>
<feature type="region of interest" description="Disordered" evidence="10">
    <location>
        <begin position="498"/>
        <end position="526"/>
    </location>
</feature>